<name>A0A7D9H080_DEKBR</name>
<dbReference type="Proteomes" id="UP000478008">
    <property type="component" value="Unassembled WGS sequence"/>
</dbReference>
<dbReference type="EMBL" id="CABFWN010000001">
    <property type="protein sequence ID" value="VUG16804.1"/>
    <property type="molecule type" value="Genomic_DNA"/>
</dbReference>
<organism evidence="1 2">
    <name type="scientific">Dekkera bruxellensis</name>
    <name type="common">Brettanomyces custersii</name>
    <dbReference type="NCBI Taxonomy" id="5007"/>
    <lineage>
        <taxon>Eukaryota</taxon>
        <taxon>Fungi</taxon>
        <taxon>Dikarya</taxon>
        <taxon>Ascomycota</taxon>
        <taxon>Saccharomycotina</taxon>
        <taxon>Pichiomycetes</taxon>
        <taxon>Pichiales</taxon>
        <taxon>Pichiaceae</taxon>
        <taxon>Brettanomyces</taxon>
    </lineage>
</organism>
<keyword evidence="2" id="KW-1185">Reference proteome</keyword>
<gene>
    <name evidence="1" type="ORF">DEBR0S1_26082G</name>
</gene>
<proteinExistence type="predicted"/>
<evidence type="ECO:0000313" key="1">
    <source>
        <dbReference type="EMBL" id="VUG16804.1"/>
    </source>
</evidence>
<sequence>MLGLLIINVKFIFDESALLFLVKTRISQSKCDKKNLFFVLVFSITMALCST</sequence>
<evidence type="ECO:0000313" key="2">
    <source>
        <dbReference type="Proteomes" id="UP000478008"/>
    </source>
</evidence>
<accession>A0A7D9H080</accession>
<protein>
    <submittedName>
        <fullName evidence="1">DEBR0S1_26082g1_1</fullName>
    </submittedName>
</protein>
<dbReference type="AlphaFoldDB" id="A0A7D9H080"/>
<reference evidence="1 2" key="1">
    <citation type="submission" date="2019-07" db="EMBL/GenBank/DDBJ databases">
        <authorList>
            <person name="Friedrich A."/>
            <person name="Schacherer J."/>
        </authorList>
    </citation>
    <scope>NUCLEOTIDE SEQUENCE [LARGE SCALE GENOMIC DNA]</scope>
</reference>